<dbReference type="RefSeq" id="WP_206580838.1">
    <property type="nucleotide sequence ID" value="NZ_JAFJZZ010000001.1"/>
</dbReference>
<proteinExistence type="predicted"/>
<accession>A0A939IHJ9</accession>
<dbReference type="Proteomes" id="UP000664545">
    <property type="component" value="Unassembled WGS sequence"/>
</dbReference>
<comment type="caution">
    <text evidence="1">The sequence shown here is derived from an EMBL/GenBank/DDBJ whole genome shotgun (WGS) entry which is preliminary data.</text>
</comment>
<protein>
    <submittedName>
        <fullName evidence="1">Uncharacterized protein</fullName>
    </submittedName>
</protein>
<evidence type="ECO:0000313" key="2">
    <source>
        <dbReference type="Proteomes" id="UP000664545"/>
    </source>
</evidence>
<keyword evidence="2" id="KW-1185">Reference proteome</keyword>
<dbReference type="EMBL" id="JAFJZZ010000001">
    <property type="protein sequence ID" value="MBN7772061.1"/>
    <property type="molecule type" value="Genomic_DNA"/>
</dbReference>
<organism evidence="1 2">
    <name type="scientific">Clostridium aminobutyricum</name>
    <dbReference type="NCBI Taxonomy" id="33953"/>
    <lineage>
        <taxon>Bacteria</taxon>
        <taxon>Bacillati</taxon>
        <taxon>Bacillota</taxon>
        <taxon>Clostridia</taxon>
        <taxon>Eubacteriales</taxon>
        <taxon>Clostridiaceae</taxon>
        <taxon>Clostridium</taxon>
    </lineage>
</organism>
<sequence length="48" mass="5409">MKQYVVLSSLIVLGLFIYNIIAGNDGDSILHSLQQVWTLNLDVRTYSP</sequence>
<evidence type="ECO:0000313" key="1">
    <source>
        <dbReference type="EMBL" id="MBN7772061.1"/>
    </source>
</evidence>
<name>A0A939IHJ9_CLOAM</name>
<gene>
    <name evidence="1" type="ORF">JYB65_01690</name>
</gene>
<reference evidence="1" key="1">
    <citation type="submission" date="2021-02" db="EMBL/GenBank/DDBJ databases">
        <title>Abyssanaerobacter marinus gen.nov., sp., nov, anaerobic bacterium isolated from the Onnuri vent field of Indian Ocean and suggestion of Mogibacteriaceae fam. nov., and proposal of reclassification of ambiguous this family's genus member.</title>
        <authorList>
            <person name="Kim Y.J."/>
            <person name="Yang J.-A."/>
        </authorList>
    </citation>
    <scope>NUCLEOTIDE SEQUENCE</scope>
    <source>
        <strain evidence="1">DSM 2634</strain>
    </source>
</reference>
<dbReference type="AlphaFoldDB" id="A0A939IHJ9"/>